<organism evidence="4 5">
    <name type="scientific">Janibacter alkaliphilus</name>
    <dbReference type="NCBI Taxonomy" id="1069963"/>
    <lineage>
        <taxon>Bacteria</taxon>
        <taxon>Bacillati</taxon>
        <taxon>Actinomycetota</taxon>
        <taxon>Actinomycetes</taxon>
        <taxon>Micrococcales</taxon>
        <taxon>Intrasporangiaceae</taxon>
        <taxon>Janibacter</taxon>
    </lineage>
</organism>
<dbReference type="EMBL" id="JACBZX010000001">
    <property type="protein sequence ID" value="NYG37114.1"/>
    <property type="molecule type" value="Genomic_DNA"/>
</dbReference>
<evidence type="ECO:0000256" key="1">
    <source>
        <dbReference type="ARBA" id="ARBA00023002"/>
    </source>
</evidence>
<sequence>MSRSSSTAGARPGAAGTGGATWRNWAGSVRAAPSAVLIPRSDDELAAALAAAAARGGRVRPVGAGHSFSPVAQPVDAQLRLTTSPA</sequence>
<accession>A0A852X9U2</accession>
<dbReference type="InterPro" id="IPR016167">
    <property type="entry name" value="FAD-bd_PCMH_sub1"/>
</dbReference>
<evidence type="ECO:0000256" key="2">
    <source>
        <dbReference type="SAM" id="MobiDB-lite"/>
    </source>
</evidence>
<comment type="caution">
    <text evidence="4">The sequence shown here is derived from an EMBL/GenBank/DDBJ whole genome shotgun (WGS) entry which is preliminary data.</text>
</comment>
<proteinExistence type="predicted"/>
<dbReference type="InterPro" id="IPR006094">
    <property type="entry name" value="Oxid_FAD_bind_N"/>
</dbReference>
<evidence type="ECO:0000313" key="4">
    <source>
        <dbReference type="EMBL" id="NYG37114.1"/>
    </source>
</evidence>
<dbReference type="SUPFAM" id="SSF56176">
    <property type="entry name" value="FAD-binding/transporter-associated domain-like"/>
    <property type="match status" value="1"/>
</dbReference>
<dbReference type="RefSeq" id="WP_343037016.1">
    <property type="nucleotide sequence ID" value="NZ_JACBZX010000001.1"/>
</dbReference>
<protein>
    <submittedName>
        <fullName evidence="4">FAD/FMN-containing dehydrogenase</fullName>
    </submittedName>
</protein>
<reference evidence="4 5" key="1">
    <citation type="submission" date="2020-07" db="EMBL/GenBank/DDBJ databases">
        <title>Sequencing the genomes of 1000 actinobacteria strains.</title>
        <authorList>
            <person name="Klenk H.-P."/>
        </authorList>
    </citation>
    <scope>NUCLEOTIDE SEQUENCE [LARGE SCALE GENOMIC DNA]</scope>
    <source>
        <strain evidence="4 5">DSM 24723</strain>
    </source>
</reference>
<dbReference type="Pfam" id="PF01565">
    <property type="entry name" value="FAD_binding_4"/>
    <property type="match status" value="1"/>
</dbReference>
<keyword evidence="5" id="KW-1185">Reference proteome</keyword>
<dbReference type="GO" id="GO:0016491">
    <property type="term" value="F:oxidoreductase activity"/>
    <property type="evidence" value="ECO:0007669"/>
    <property type="project" value="UniProtKB-KW"/>
</dbReference>
<dbReference type="AlphaFoldDB" id="A0A852X9U2"/>
<feature type="region of interest" description="Disordered" evidence="2">
    <location>
        <begin position="1"/>
        <end position="24"/>
    </location>
</feature>
<dbReference type="InterPro" id="IPR036318">
    <property type="entry name" value="FAD-bd_PCMH-like_sf"/>
</dbReference>
<evidence type="ECO:0000313" key="5">
    <source>
        <dbReference type="Proteomes" id="UP000592181"/>
    </source>
</evidence>
<evidence type="ECO:0000259" key="3">
    <source>
        <dbReference type="Pfam" id="PF01565"/>
    </source>
</evidence>
<feature type="domain" description="FAD linked oxidase N-terminal" evidence="3">
    <location>
        <begin position="33"/>
        <end position="72"/>
    </location>
</feature>
<gene>
    <name evidence="4" type="ORF">BJY28_001583</name>
</gene>
<dbReference type="Gene3D" id="3.30.43.10">
    <property type="entry name" value="Uridine Diphospho-n-acetylenolpyruvylglucosamine Reductase, domain 2"/>
    <property type="match status" value="1"/>
</dbReference>
<dbReference type="Proteomes" id="UP000592181">
    <property type="component" value="Unassembled WGS sequence"/>
</dbReference>
<keyword evidence="1" id="KW-0560">Oxidoreductase</keyword>
<dbReference type="GO" id="GO:0050660">
    <property type="term" value="F:flavin adenine dinucleotide binding"/>
    <property type="evidence" value="ECO:0007669"/>
    <property type="project" value="InterPro"/>
</dbReference>
<name>A0A852X9U2_9MICO</name>